<evidence type="ECO:0000313" key="1">
    <source>
        <dbReference type="EMBL" id="JAH30564.1"/>
    </source>
</evidence>
<proteinExistence type="predicted"/>
<sequence length="41" mass="5011">MTVWFQRRLIERGKRRTTGFFFDESNLRRCSRSLATVDLFL</sequence>
<organism evidence="1">
    <name type="scientific">Anguilla anguilla</name>
    <name type="common">European freshwater eel</name>
    <name type="synonym">Muraena anguilla</name>
    <dbReference type="NCBI Taxonomy" id="7936"/>
    <lineage>
        <taxon>Eukaryota</taxon>
        <taxon>Metazoa</taxon>
        <taxon>Chordata</taxon>
        <taxon>Craniata</taxon>
        <taxon>Vertebrata</taxon>
        <taxon>Euteleostomi</taxon>
        <taxon>Actinopterygii</taxon>
        <taxon>Neopterygii</taxon>
        <taxon>Teleostei</taxon>
        <taxon>Anguilliformes</taxon>
        <taxon>Anguillidae</taxon>
        <taxon>Anguilla</taxon>
    </lineage>
</organism>
<dbReference type="AlphaFoldDB" id="A0A0E9RN88"/>
<name>A0A0E9RN88_ANGAN</name>
<dbReference type="EMBL" id="GBXM01078013">
    <property type="protein sequence ID" value="JAH30564.1"/>
    <property type="molecule type" value="Transcribed_RNA"/>
</dbReference>
<reference evidence="1" key="1">
    <citation type="submission" date="2014-11" db="EMBL/GenBank/DDBJ databases">
        <authorList>
            <person name="Amaro Gonzalez C."/>
        </authorList>
    </citation>
    <scope>NUCLEOTIDE SEQUENCE</scope>
</reference>
<reference evidence="1" key="2">
    <citation type="journal article" date="2015" name="Fish Shellfish Immunol.">
        <title>Early steps in the European eel (Anguilla anguilla)-Vibrio vulnificus interaction in the gills: Role of the RtxA13 toxin.</title>
        <authorList>
            <person name="Callol A."/>
            <person name="Pajuelo D."/>
            <person name="Ebbesson L."/>
            <person name="Teles M."/>
            <person name="MacKenzie S."/>
            <person name="Amaro C."/>
        </authorList>
    </citation>
    <scope>NUCLEOTIDE SEQUENCE</scope>
</reference>
<protein>
    <submittedName>
        <fullName evidence="1">Uncharacterized protein</fullName>
    </submittedName>
</protein>
<accession>A0A0E9RN88</accession>